<feature type="compositionally biased region" description="Pro residues" evidence="1">
    <location>
        <begin position="139"/>
        <end position="153"/>
    </location>
</feature>
<evidence type="ECO:0000313" key="2">
    <source>
        <dbReference type="EMBL" id="SOR30659.1"/>
    </source>
</evidence>
<feature type="region of interest" description="Disordered" evidence="1">
    <location>
        <begin position="138"/>
        <end position="158"/>
    </location>
</feature>
<evidence type="ECO:0008006" key="4">
    <source>
        <dbReference type="Google" id="ProtNLM"/>
    </source>
</evidence>
<protein>
    <recommendedName>
        <fullName evidence="4">Helix-turn-helix domain-containing protein</fullName>
    </recommendedName>
</protein>
<dbReference type="Proteomes" id="UP000233769">
    <property type="component" value="Chromosome tk0001"/>
</dbReference>
<dbReference type="EMBL" id="LT962688">
    <property type="protein sequence ID" value="SOR30659.1"/>
    <property type="molecule type" value="Genomic_DNA"/>
</dbReference>
<evidence type="ECO:0000313" key="3">
    <source>
        <dbReference type="Proteomes" id="UP000233769"/>
    </source>
</evidence>
<reference evidence="3" key="1">
    <citation type="submission" date="2017-10" db="EMBL/GenBank/DDBJ databases">
        <authorList>
            <person name="Regsiter A."/>
            <person name="William W."/>
        </authorList>
    </citation>
    <scope>NUCLEOTIDE SEQUENCE [LARGE SCALE GENOMIC DNA]</scope>
</reference>
<name>A0A2N9ATH0_METEX</name>
<sequence>MSKGPEKTLAGLIARVTAARDAAADKPAKPEREWRHANRGEELRHGIGGKGGPALDAPELRRLRLGAREVLRLSVLLYGDRHTTDLARLCGEDPGQVRRWRRGEGAPPGRLAVWSVRRETLERIAELQAAVAALDAIHPPAPEPAPAPAPVPAGDPRQVDLIDYIDAQKSKETL</sequence>
<dbReference type="AlphaFoldDB" id="A0A2N9ATH0"/>
<gene>
    <name evidence="2" type="ORF">TK0001_4057</name>
</gene>
<organism evidence="2 3">
    <name type="scientific">Methylorubrum extorquens</name>
    <name type="common">Methylobacterium dichloromethanicum</name>
    <name type="synonym">Methylobacterium extorquens</name>
    <dbReference type="NCBI Taxonomy" id="408"/>
    <lineage>
        <taxon>Bacteria</taxon>
        <taxon>Pseudomonadati</taxon>
        <taxon>Pseudomonadota</taxon>
        <taxon>Alphaproteobacteria</taxon>
        <taxon>Hyphomicrobiales</taxon>
        <taxon>Methylobacteriaceae</taxon>
        <taxon>Methylorubrum</taxon>
    </lineage>
</organism>
<evidence type="ECO:0000256" key="1">
    <source>
        <dbReference type="SAM" id="MobiDB-lite"/>
    </source>
</evidence>
<feature type="compositionally biased region" description="Basic and acidic residues" evidence="1">
    <location>
        <begin position="22"/>
        <end position="45"/>
    </location>
</feature>
<accession>A0A2N9ATH0</accession>
<proteinExistence type="predicted"/>
<feature type="region of interest" description="Disordered" evidence="1">
    <location>
        <begin position="19"/>
        <end position="54"/>
    </location>
</feature>